<name>A0A1H9RZB2_9LACT</name>
<feature type="transmembrane region" description="Helical" evidence="1">
    <location>
        <begin position="21"/>
        <end position="43"/>
    </location>
</feature>
<reference evidence="2 3" key="1">
    <citation type="submission" date="2016-10" db="EMBL/GenBank/DDBJ databases">
        <authorList>
            <person name="de Groot N.N."/>
        </authorList>
    </citation>
    <scope>NUCLEOTIDE SEQUENCE [LARGE SCALE GENOMIC DNA]</scope>
    <source>
        <strain evidence="2 3">DSM 13760</strain>
    </source>
</reference>
<dbReference type="STRING" id="142588.SAMN04488559_105151"/>
<proteinExistence type="predicted"/>
<evidence type="ECO:0000313" key="3">
    <source>
        <dbReference type="Proteomes" id="UP000198948"/>
    </source>
</evidence>
<gene>
    <name evidence="2" type="ORF">SAMN04488559_105151</name>
</gene>
<evidence type="ECO:0000256" key="1">
    <source>
        <dbReference type="SAM" id="Phobius"/>
    </source>
</evidence>
<accession>A0A1H9RZB2</accession>
<organism evidence="2 3">
    <name type="scientific">Isobaculum melis</name>
    <dbReference type="NCBI Taxonomy" id="142588"/>
    <lineage>
        <taxon>Bacteria</taxon>
        <taxon>Bacillati</taxon>
        <taxon>Bacillota</taxon>
        <taxon>Bacilli</taxon>
        <taxon>Lactobacillales</taxon>
        <taxon>Carnobacteriaceae</taxon>
        <taxon>Isobaculum</taxon>
    </lineage>
</organism>
<keyword evidence="3" id="KW-1185">Reference proteome</keyword>
<keyword evidence="1" id="KW-0812">Transmembrane</keyword>
<dbReference type="RefSeq" id="WP_177165690.1">
    <property type="nucleotide sequence ID" value="NZ_FOHA01000005.1"/>
</dbReference>
<dbReference type="Proteomes" id="UP000198948">
    <property type="component" value="Unassembled WGS sequence"/>
</dbReference>
<dbReference type="InterPro" id="IPR018672">
    <property type="entry name" value="DUF2140"/>
</dbReference>
<dbReference type="EMBL" id="FOHA01000005">
    <property type="protein sequence ID" value="SER77209.1"/>
    <property type="molecule type" value="Genomic_DNA"/>
</dbReference>
<dbReference type="Pfam" id="PF09911">
    <property type="entry name" value="DUF2140"/>
    <property type="match status" value="1"/>
</dbReference>
<keyword evidence="1" id="KW-1133">Transmembrane helix</keyword>
<keyword evidence="1" id="KW-0472">Membrane</keyword>
<sequence length="217" mass="24806">MEESRRTLKQKKRKDPTKKRNKWKIAFLFLVGILLIVTLWIGVSVFSKPATKDQSDLILKDATQVPFEIAANKVDINTVVAHYLEDFTKDSEIKYSLILDEQAELTGTFQIFGHDVSFSLFFDPYVTEDGNVQLKATHLAVGDLDLPISYVMNFVAKNYKIPSWVTVDSKEKTILLRLDKFSFNSGTQISAEKIDLKNNDIRLKVYLPLNQEVKATQ</sequence>
<evidence type="ECO:0000313" key="2">
    <source>
        <dbReference type="EMBL" id="SER77209.1"/>
    </source>
</evidence>
<dbReference type="AlphaFoldDB" id="A0A1H9RZB2"/>
<protein>
    <submittedName>
        <fullName evidence="2">Uncharacterized protein YpmS</fullName>
    </submittedName>
</protein>